<keyword evidence="2 8" id="KW-0436">Ligase</keyword>
<dbReference type="GO" id="GO:0005524">
    <property type="term" value="F:ATP binding"/>
    <property type="evidence" value="ECO:0007669"/>
    <property type="project" value="UniProtKB-UniRule"/>
</dbReference>
<gene>
    <name evidence="8 10" type="primary">trpS</name>
    <name evidence="10" type="ORF">IAD28_02015</name>
</gene>
<keyword evidence="8" id="KW-0963">Cytoplasm</keyword>
<dbReference type="SUPFAM" id="SSF52374">
    <property type="entry name" value="Nucleotidylyl transferase"/>
    <property type="match status" value="1"/>
</dbReference>
<dbReference type="InterPro" id="IPR001412">
    <property type="entry name" value="aa-tRNA-synth_I_CS"/>
</dbReference>
<comment type="subunit">
    <text evidence="8">Homodimer.</text>
</comment>
<feature type="short sequence motif" description="'KMSKS' region" evidence="8">
    <location>
        <begin position="203"/>
        <end position="207"/>
    </location>
</feature>
<dbReference type="InterPro" id="IPR014729">
    <property type="entry name" value="Rossmann-like_a/b/a_fold"/>
</dbReference>
<evidence type="ECO:0000256" key="2">
    <source>
        <dbReference type="ARBA" id="ARBA00022598"/>
    </source>
</evidence>
<keyword evidence="6 8" id="KW-0030">Aminoacyl-tRNA synthetase</keyword>
<sequence length="339" mass="38077">MTDISQPERAKKRVFSGIQPTGVFTLGNYLGAIRNWGPLQDEYDCIYSIVDMHALTVKRDPVKFRQQTIESYALLLSCGIDPKKSIVFIQSHNPSHAQLNWILACATQFGELTRMTQFKDKAKKHPDDINTGLFTYPVLMAADILVYNADLVPIGKDQKQHLELARNIAVRFNQRFGDTFVIPDGYFGAAGASIKSLQDPTKKMSKSDDNPNACVYILDDKDTILRKFKRAVTDSDSEIRFAEGKDGINNLMTIYSCVTGKDFSAIESEFSGCGYGEFKLAVGEAVSDYLEPVRSEFKRLMGDKAYLKECYTDGAQRAFRISNKIVTKASRKVGFVDYR</sequence>
<evidence type="ECO:0000256" key="1">
    <source>
        <dbReference type="ARBA" id="ARBA00005594"/>
    </source>
</evidence>
<dbReference type="FunFam" id="1.10.240.10:FF:000002">
    <property type="entry name" value="Tryptophan--tRNA ligase"/>
    <property type="match status" value="1"/>
</dbReference>
<evidence type="ECO:0000256" key="6">
    <source>
        <dbReference type="ARBA" id="ARBA00023146"/>
    </source>
</evidence>
<evidence type="ECO:0000313" key="11">
    <source>
        <dbReference type="Proteomes" id="UP000823960"/>
    </source>
</evidence>
<feature type="binding site" evidence="8">
    <location>
        <begin position="19"/>
        <end position="21"/>
    </location>
    <ligand>
        <name>ATP</name>
        <dbReference type="ChEBI" id="CHEBI:30616"/>
    </ligand>
</feature>
<evidence type="ECO:0000313" key="10">
    <source>
        <dbReference type="EMBL" id="HIV10455.1"/>
    </source>
</evidence>
<comment type="function">
    <text evidence="8">Catalyzes the attachment of tryptophan to tRNA(Trp).</text>
</comment>
<feature type="binding site" evidence="8">
    <location>
        <position position="194"/>
    </location>
    <ligand>
        <name>ATP</name>
        <dbReference type="ChEBI" id="CHEBI:30616"/>
    </ligand>
</feature>
<keyword evidence="5 8" id="KW-0648">Protein biosynthesis</keyword>
<accession>A0A9D1NPH6</accession>
<comment type="caution">
    <text evidence="10">The sequence shown here is derived from an EMBL/GenBank/DDBJ whole genome shotgun (WGS) entry which is preliminary data.</text>
</comment>
<reference evidence="10" key="2">
    <citation type="journal article" date="2021" name="PeerJ">
        <title>Extensive microbial diversity within the chicken gut microbiome revealed by metagenomics and culture.</title>
        <authorList>
            <person name="Gilroy R."/>
            <person name="Ravi A."/>
            <person name="Getino M."/>
            <person name="Pursley I."/>
            <person name="Horton D.L."/>
            <person name="Alikhan N.F."/>
            <person name="Baker D."/>
            <person name="Gharbi K."/>
            <person name="Hall N."/>
            <person name="Watson M."/>
            <person name="Adriaenssens E.M."/>
            <person name="Foster-Nyarko E."/>
            <person name="Jarju S."/>
            <person name="Secka A."/>
            <person name="Antonio M."/>
            <person name="Oren A."/>
            <person name="Chaudhuri R.R."/>
            <person name="La Ragione R."/>
            <person name="Hildebrand F."/>
            <person name="Pallen M.J."/>
        </authorList>
    </citation>
    <scope>NUCLEOTIDE SEQUENCE</scope>
    <source>
        <strain evidence="10">1370</strain>
    </source>
</reference>
<comment type="catalytic activity">
    <reaction evidence="7 8">
        <text>tRNA(Trp) + L-tryptophan + ATP = L-tryptophyl-tRNA(Trp) + AMP + diphosphate + H(+)</text>
        <dbReference type="Rhea" id="RHEA:24080"/>
        <dbReference type="Rhea" id="RHEA-COMP:9671"/>
        <dbReference type="Rhea" id="RHEA-COMP:9705"/>
        <dbReference type="ChEBI" id="CHEBI:15378"/>
        <dbReference type="ChEBI" id="CHEBI:30616"/>
        <dbReference type="ChEBI" id="CHEBI:33019"/>
        <dbReference type="ChEBI" id="CHEBI:57912"/>
        <dbReference type="ChEBI" id="CHEBI:78442"/>
        <dbReference type="ChEBI" id="CHEBI:78535"/>
        <dbReference type="ChEBI" id="CHEBI:456215"/>
        <dbReference type="EC" id="6.1.1.2"/>
    </reaction>
</comment>
<evidence type="ECO:0000256" key="4">
    <source>
        <dbReference type="ARBA" id="ARBA00022840"/>
    </source>
</evidence>
<dbReference type="Pfam" id="PF00579">
    <property type="entry name" value="tRNA-synt_1b"/>
    <property type="match status" value="1"/>
</dbReference>
<dbReference type="GO" id="GO:0005829">
    <property type="term" value="C:cytosol"/>
    <property type="evidence" value="ECO:0007669"/>
    <property type="project" value="TreeGrafter"/>
</dbReference>
<dbReference type="EMBL" id="DVOL01000026">
    <property type="protein sequence ID" value="HIV10455.1"/>
    <property type="molecule type" value="Genomic_DNA"/>
</dbReference>
<protein>
    <recommendedName>
        <fullName evidence="8">Tryptophan--tRNA ligase</fullName>
        <ecNumber evidence="8">6.1.1.2</ecNumber>
    </recommendedName>
    <alternativeName>
        <fullName evidence="8">Tryptophanyl-tRNA synthetase</fullName>
        <shortName evidence="8">TrpRS</shortName>
    </alternativeName>
</protein>
<feature type="short sequence motif" description="'HIGH' region" evidence="8">
    <location>
        <begin position="20"/>
        <end position="28"/>
    </location>
</feature>
<dbReference type="InterPro" id="IPR002305">
    <property type="entry name" value="aa-tRNA-synth_Ic"/>
</dbReference>
<dbReference type="PROSITE" id="PS00178">
    <property type="entry name" value="AA_TRNA_LIGASE_I"/>
    <property type="match status" value="1"/>
</dbReference>
<dbReference type="AlphaFoldDB" id="A0A9D1NPH6"/>
<evidence type="ECO:0000256" key="9">
    <source>
        <dbReference type="RuleBase" id="RU363036"/>
    </source>
</evidence>
<dbReference type="Proteomes" id="UP000823960">
    <property type="component" value="Unassembled WGS sequence"/>
</dbReference>
<dbReference type="GO" id="GO:0006436">
    <property type="term" value="P:tryptophanyl-tRNA aminoacylation"/>
    <property type="evidence" value="ECO:0007669"/>
    <property type="project" value="UniProtKB-UniRule"/>
</dbReference>
<feature type="binding site" evidence="8">
    <location>
        <begin position="203"/>
        <end position="207"/>
    </location>
    <ligand>
        <name>ATP</name>
        <dbReference type="ChEBI" id="CHEBI:30616"/>
    </ligand>
</feature>
<feature type="binding site" evidence="8">
    <location>
        <begin position="155"/>
        <end position="157"/>
    </location>
    <ligand>
        <name>ATP</name>
        <dbReference type="ChEBI" id="CHEBI:30616"/>
    </ligand>
</feature>
<reference evidence="10" key="1">
    <citation type="submission" date="2020-10" db="EMBL/GenBank/DDBJ databases">
        <authorList>
            <person name="Gilroy R."/>
        </authorList>
    </citation>
    <scope>NUCLEOTIDE SEQUENCE</scope>
    <source>
        <strain evidence="10">1370</strain>
    </source>
</reference>
<keyword evidence="4 8" id="KW-0067">ATP-binding</keyword>
<dbReference type="PANTHER" id="PTHR43766:SF1">
    <property type="entry name" value="TRYPTOPHAN--TRNA LIGASE, MITOCHONDRIAL"/>
    <property type="match status" value="1"/>
</dbReference>
<proteinExistence type="inferred from homology"/>
<dbReference type="InterPro" id="IPR024109">
    <property type="entry name" value="Trp-tRNA-ligase_bac-type"/>
</dbReference>
<dbReference type="GO" id="GO:0004830">
    <property type="term" value="F:tryptophan-tRNA ligase activity"/>
    <property type="evidence" value="ECO:0007669"/>
    <property type="project" value="UniProtKB-UniRule"/>
</dbReference>
<dbReference type="CDD" id="cd00806">
    <property type="entry name" value="TrpRS_core"/>
    <property type="match status" value="1"/>
</dbReference>
<dbReference type="InterPro" id="IPR050203">
    <property type="entry name" value="Trp-tRNA_synthetase"/>
</dbReference>
<dbReference type="HAMAP" id="MF_00140_B">
    <property type="entry name" value="Trp_tRNA_synth_B"/>
    <property type="match status" value="1"/>
</dbReference>
<dbReference type="PANTHER" id="PTHR43766">
    <property type="entry name" value="TRYPTOPHAN--TRNA LIGASE, MITOCHONDRIAL"/>
    <property type="match status" value="1"/>
</dbReference>
<keyword evidence="3 8" id="KW-0547">Nucleotide-binding</keyword>
<name>A0A9D1NPH6_9FIRM</name>
<dbReference type="Gene3D" id="1.10.240.10">
    <property type="entry name" value="Tyrosyl-Transfer RNA Synthetase"/>
    <property type="match status" value="1"/>
</dbReference>
<dbReference type="EC" id="6.1.1.2" evidence="8"/>
<feature type="binding site" evidence="8">
    <location>
        <begin position="27"/>
        <end position="28"/>
    </location>
    <ligand>
        <name>ATP</name>
        <dbReference type="ChEBI" id="CHEBI:30616"/>
    </ligand>
</feature>
<comment type="subcellular location">
    <subcellularLocation>
        <location evidence="8">Cytoplasm</location>
    </subcellularLocation>
</comment>
<evidence type="ECO:0000256" key="5">
    <source>
        <dbReference type="ARBA" id="ARBA00022917"/>
    </source>
</evidence>
<dbReference type="NCBIfam" id="TIGR00233">
    <property type="entry name" value="trpS"/>
    <property type="match status" value="1"/>
</dbReference>
<dbReference type="InterPro" id="IPR002306">
    <property type="entry name" value="Trp-tRNA-ligase"/>
</dbReference>
<comment type="similarity">
    <text evidence="1 8 9">Belongs to the class-I aminoacyl-tRNA synthetase family.</text>
</comment>
<evidence type="ECO:0000256" key="3">
    <source>
        <dbReference type="ARBA" id="ARBA00022741"/>
    </source>
</evidence>
<evidence type="ECO:0000256" key="7">
    <source>
        <dbReference type="ARBA" id="ARBA00049929"/>
    </source>
</evidence>
<organism evidence="10 11">
    <name type="scientific">Candidatus Faeciplasma avium</name>
    <dbReference type="NCBI Taxonomy" id="2840798"/>
    <lineage>
        <taxon>Bacteria</taxon>
        <taxon>Bacillati</taxon>
        <taxon>Bacillota</taxon>
        <taxon>Clostridia</taxon>
        <taxon>Eubacteriales</taxon>
        <taxon>Oscillospiraceae</taxon>
        <taxon>Oscillospiraceae incertae sedis</taxon>
        <taxon>Candidatus Faeciplasma</taxon>
    </lineage>
</organism>
<dbReference type="Gene3D" id="3.40.50.620">
    <property type="entry name" value="HUPs"/>
    <property type="match status" value="1"/>
</dbReference>
<evidence type="ECO:0000256" key="8">
    <source>
        <dbReference type="HAMAP-Rule" id="MF_00140"/>
    </source>
</evidence>
<dbReference type="PRINTS" id="PR01039">
    <property type="entry name" value="TRNASYNTHTRP"/>
</dbReference>
<feature type="binding site" evidence="8">
    <location>
        <position position="143"/>
    </location>
    <ligand>
        <name>L-tryptophan</name>
        <dbReference type="ChEBI" id="CHEBI:57912"/>
    </ligand>
</feature>